<feature type="transmembrane region" description="Helical" evidence="7">
    <location>
        <begin position="393"/>
        <end position="414"/>
    </location>
</feature>
<feature type="transmembrane region" description="Helical" evidence="7">
    <location>
        <begin position="76"/>
        <end position="96"/>
    </location>
</feature>
<protein>
    <recommendedName>
        <fullName evidence="10">MFS domain-containing protein</fullName>
    </recommendedName>
</protein>
<comment type="subcellular location">
    <subcellularLocation>
        <location evidence="1">Membrane</location>
        <topology evidence="1">Multi-pass membrane protein</topology>
    </subcellularLocation>
</comment>
<evidence type="ECO:0000313" key="8">
    <source>
        <dbReference type="EMBL" id="CAD5218545.1"/>
    </source>
</evidence>
<organism evidence="8 9">
    <name type="scientific">Bursaphelenchus okinawaensis</name>
    <dbReference type="NCBI Taxonomy" id="465554"/>
    <lineage>
        <taxon>Eukaryota</taxon>
        <taxon>Metazoa</taxon>
        <taxon>Ecdysozoa</taxon>
        <taxon>Nematoda</taxon>
        <taxon>Chromadorea</taxon>
        <taxon>Rhabditida</taxon>
        <taxon>Tylenchina</taxon>
        <taxon>Tylenchomorpha</taxon>
        <taxon>Aphelenchoidea</taxon>
        <taxon>Aphelenchoididae</taxon>
        <taxon>Bursaphelenchus</taxon>
    </lineage>
</organism>
<dbReference type="OrthoDB" id="205993at2759"/>
<dbReference type="Proteomes" id="UP000783686">
    <property type="component" value="Unassembled WGS sequence"/>
</dbReference>
<evidence type="ECO:0008006" key="10">
    <source>
        <dbReference type="Google" id="ProtNLM"/>
    </source>
</evidence>
<evidence type="ECO:0000256" key="2">
    <source>
        <dbReference type="ARBA" id="ARBA00005982"/>
    </source>
</evidence>
<evidence type="ECO:0000256" key="6">
    <source>
        <dbReference type="ARBA" id="ARBA00023136"/>
    </source>
</evidence>
<feature type="transmembrane region" description="Helical" evidence="7">
    <location>
        <begin position="713"/>
        <end position="732"/>
    </location>
</feature>
<dbReference type="SUPFAM" id="SSF103473">
    <property type="entry name" value="MFS general substrate transporter"/>
    <property type="match status" value="1"/>
</dbReference>
<dbReference type="GO" id="GO:0022857">
    <property type="term" value="F:transmembrane transporter activity"/>
    <property type="evidence" value="ECO:0007669"/>
    <property type="project" value="InterPro"/>
</dbReference>
<comment type="similarity">
    <text evidence="2">Belongs to the major facilitator superfamily. Proton-dependent oligopeptide transporter (POT/PTR) (TC 2.A.17) family.</text>
</comment>
<dbReference type="AlphaFoldDB" id="A0A811KT92"/>
<keyword evidence="4" id="KW-0813">Transport</keyword>
<evidence type="ECO:0000256" key="7">
    <source>
        <dbReference type="SAM" id="Phobius"/>
    </source>
</evidence>
<feature type="transmembrane region" description="Helical" evidence="7">
    <location>
        <begin position="770"/>
        <end position="790"/>
    </location>
</feature>
<keyword evidence="9" id="KW-1185">Reference proteome</keyword>
<dbReference type="PANTHER" id="PTHR11654">
    <property type="entry name" value="OLIGOPEPTIDE TRANSPORTER-RELATED"/>
    <property type="match status" value="1"/>
</dbReference>
<keyword evidence="3 7" id="KW-0812">Transmembrane</keyword>
<feature type="transmembrane region" description="Helical" evidence="7">
    <location>
        <begin position="359"/>
        <end position="381"/>
    </location>
</feature>
<dbReference type="InterPro" id="IPR036259">
    <property type="entry name" value="MFS_trans_sf"/>
</dbReference>
<dbReference type="InterPro" id="IPR018456">
    <property type="entry name" value="PTR2_symporter_CS"/>
</dbReference>
<keyword evidence="6 7" id="KW-0472">Membrane</keyword>
<proteinExistence type="inferred from homology"/>
<dbReference type="EMBL" id="CAJFCW020000004">
    <property type="protein sequence ID" value="CAG9110915.1"/>
    <property type="molecule type" value="Genomic_DNA"/>
</dbReference>
<dbReference type="GO" id="GO:0016020">
    <property type="term" value="C:membrane"/>
    <property type="evidence" value="ECO:0007669"/>
    <property type="project" value="UniProtKB-SubCell"/>
</dbReference>
<evidence type="ECO:0000256" key="4">
    <source>
        <dbReference type="ARBA" id="ARBA00022856"/>
    </source>
</evidence>
<reference evidence="8" key="1">
    <citation type="submission" date="2020-09" db="EMBL/GenBank/DDBJ databases">
        <authorList>
            <person name="Kikuchi T."/>
        </authorList>
    </citation>
    <scope>NUCLEOTIDE SEQUENCE</scope>
    <source>
        <strain evidence="8">SH1</strain>
    </source>
</reference>
<sequence>MVNVLGEAALYPKPEPVKVIDPEPTTCCGILFTWPKSTLIVYLYECGERFVFYGLKGILILYLLKNVGFSPLTAGLIFNIFLALSYIIPFLGGYLADGIFGRFFTIFWFSIIYLTGILFLVIASIFPMGHPVHPWLDIFGIAILTVGNGVIKPSVTVFGVDQLKPHHLSMISIFFALFYIFIQIGGILGTAIVPSFVAMPCMGQQSCFPFAFGITFLVLLVCMFAFSAGSCLYQPIPPIPGVFAKVINTVKIALYVKVKGIGTTREHWLDYYLNIHDCTKHLECIQAAKARAPGSPPNCPQAKFIDDVKNFFALQNILAPVILFWALYEQQSSRWMVQARQMDAQLSPTFFLLPQHMPIFFGILLIILIPIFQFLIYPILAGCGIRLTYLKRMIIGGLFAVMAFILAGIIQMGLNQTMPATPSAGQASLAVINAFPKGCRLVVADVPGYVTPAVIPAGLGLTDNPLAARQEAYQVPVGASSRINPGIQMNGSCSGRGFVRYPMDLNSGDSKIIVVLPQGIFSQPTVTTKPTEGLISSGISINFLIPCKFLPEDFKKSDICSTLASGLNSLTPYNGPLAVCRTNPNATTPCDPTDPTGFYQWEAPTDQMALKAFPPVGDKPQGKATLSHYADGIIGPGPFSVYYVKPGATPAAPAQYVAVENSDFAINGMGGVYVLTIGLADSVLVDDTVANVQAFHQLSPPNYMSIVWQIPQYVLTAVAEIMFAITGLEFVYTQSAPPLKAFSMAFWMANIGFGDLCVIIVQMINPFSNMAYEFFAFAIALFLVLLLMTYMSLSYPYANYTGLDEEEQGLLDVPPDVGADNEGFVNTLVTRL</sequence>
<evidence type="ECO:0000256" key="5">
    <source>
        <dbReference type="ARBA" id="ARBA00022989"/>
    </source>
</evidence>
<feature type="transmembrane region" description="Helical" evidence="7">
    <location>
        <begin position="210"/>
        <end position="233"/>
    </location>
</feature>
<evidence type="ECO:0000256" key="1">
    <source>
        <dbReference type="ARBA" id="ARBA00004141"/>
    </source>
</evidence>
<dbReference type="Gene3D" id="1.20.1250.20">
    <property type="entry name" value="MFS general substrate transporter like domains"/>
    <property type="match status" value="2"/>
</dbReference>
<evidence type="ECO:0000256" key="3">
    <source>
        <dbReference type="ARBA" id="ARBA00022692"/>
    </source>
</evidence>
<gene>
    <name evidence="8" type="ORF">BOKJ2_LOCUS7755</name>
</gene>
<feature type="transmembrane region" description="Helical" evidence="7">
    <location>
        <begin position="311"/>
        <end position="328"/>
    </location>
</feature>
<keyword evidence="4" id="KW-0571">Peptide transport</keyword>
<name>A0A811KT92_9BILA</name>
<feature type="transmembrane region" description="Helical" evidence="7">
    <location>
        <begin position="744"/>
        <end position="764"/>
    </location>
</feature>
<comment type="caution">
    <text evidence="8">The sequence shown here is derived from an EMBL/GenBank/DDBJ whole genome shotgun (WGS) entry which is preliminary data.</text>
</comment>
<keyword evidence="4" id="KW-0653">Protein transport</keyword>
<feature type="transmembrane region" description="Helical" evidence="7">
    <location>
        <begin position="103"/>
        <end position="126"/>
    </location>
</feature>
<dbReference type="GO" id="GO:0006857">
    <property type="term" value="P:oligopeptide transport"/>
    <property type="evidence" value="ECO:0007669"/>
    <property type="project" value="InterPro"/>
</dbReference>
<dbReference type="Pfam" id="PF00854">
    <property type="entry name" value="PTR2"/>
    <property type="match status" value="2"/>
</dbReference>
<evidence type="ECO:0000313" key="9">
    <source>
        <dbReference type="Proteomes" id="UP000614601"/>
    </source>
</evidence>
<keyword evidence="5 7" id="KW-1133">Transmembrane helix</keyword>
<feature type="transmembrane region" description="Helical" evidence="7">
    <location>
        <begin position="172"/>
        <end position="198"/>
    </location>
</feature>
<dbReference type="InterPro" id="IPR000109">
    <property type="entry name" value="POT_fam"/>
</dbReference>
<dbReference type="PROSITE" id="PS01022">
    <property type="entry name" value="PTR2_1"/>
    <property type="match status" value="1"/>
</dbReference>
<accession>A0A811KT92</accession>
<feature type="transmembrane region" description="Helical" evidence="7">
    <location>
        <begin position="138"/>
        <end position="160"/>
    </location>
</feature>
<dbReference type="Proteomes" id="UP000614601">
    <property type="component" value="Unassembled WGS sequence"/>
</dbReference>
<dbReference type="EMBL" id="CAJFDH010000004">
    <property type="protein sequence ID" value="CAD5218545.1"/>
    <property type="molecule type" value="Genomic_DNA"/>
</dbReference>